<comment type="pathway">
    <text evidence="3">Alkaloid biosynthesis; taxol biosynthesis.</text>
</comment>
<evidence type="ECO:0000256" key="6">
    <source>
        <dbReference type="ARBA" id="ARBA00022723"/>
    </source>
</evidence>
<keyword evidence="5" id="KW-0349">Heme</keyword>
<dbReference type="Proteomes" id="UP000824469">
    <property type="component" value="Unassembled WGS sequence"/>
</dbReference>
<dbReference type="PANTHER" id="PTHR47943">
    <property type="entry name" value="CYTOCHROME P450 93A3-LIKE"/>
    <property type="match status" value="1"/>
</dbReference>
<sequence length="226" mass="25752">LPPGPFSWPVIGNLHQLGKLPHRYVGDLAKKYGPIMYLRLGYLPVVVVSSTEMAKEFLTTHDLAFADRPNSAIGEHLVYNSKGMGFCSYGDYWKFIRKLWMTELMSAKRLMSFRSIREEEVSSAMRCIWEKSENGRVAVNVTEALSSISSAIMWRIIAGIKYSDSDSDSEQVRDMVKEIKASLKQAVTIADFIPYLDWLDLQGVKPTLKKTHKLFDRVAQNLIDQR</sequence>
<keyword evidence="13" id="KW-1185">Reference proteome</keyword>
<dbReference type="GO" id="GO:0016705">
    <property type="term" value="F:oxidoreductase activity, acting on paired donors, with incorporation or reduction of molecular oxygen"/>
    <property type="evidence" value="ECO:0007669"/>
    <property type="project" value="InterPro"/>
</dbReference>
<dbReference type="Gene3D" id="1.10.630.10">
    <property type="entry name" value="Cytochrome P450"/>
    <property type="match status" value="1"/>
</dbReference>
<keyword evidence="8" id="KW-0408">Iron</keyword>
<evidence type="ECO:0000256" key="1">
    <source>
        <dbReference type="ARBA" id="ARBA00001971"/>
    </source>
</evidence>
<gene>
    <name evidence="12" type="ORF">KI387_033741</name>
</gene>
<dbReference type="EMBL" id="JAHRHJ020003813">
    <property type="protein sequence ID" value="KAH9289624.1"/>
    <property type="molecule type" value="Genomic_DNA"/>
</dbReference>
<evidence type="ECO:0000313" key="12">
    <source>
        <dbReference type="EMBL" id="KAH9289624.1"/>
    </source>
</evidence>
<evidence type="ECO:0000256" key="9">
    <source>
        <dbReference type="ARBA" id="ARBA00023033"/>
    </source>
</evidence>
<dbReference type="OMA" id="IMWRIIA"/>
<dbReference type="Pfam" id="PF00067">
    <property type="entry name" value="p450"/>
    <property type="match status" value="1"/>
</dbReference>
<dbReference type="AlphaFoldDB" id="A0AA38C3F5"/>
<dbReference type="InterPro" id="IPR002401">
    <property type="entry name" value="Cyt_P450_E_grp-I"/>
</dbReference>
<evidence type="ECO:0000256" key="10">
    <source>
        <dbReference type="ARBA" id="ARBA00023059"/>
    </source>
</evidence>
<protein>
    <recommendedName>
        <fullName evidence="14">Cytochrome P450</fullName>
    </recommendedName>
</protein>
<dbReference type="GO" id="GO:0020037">
    <property type="term" value="F:heme binding"/>
    <property type="evidence" value="ECO:0007669"/>
    <property type="project" value="InterPro"/>
</dbReference>
<keyword evidence="11" id="KW-0472">Membrane</keyword>
<comment type="cofactor">
    <cofactor evidence="1">
        <name>heme</name>
        <dbReference type="ChEBI" id="CHEBI:30413"/>
    </cofactor>
</comment>
<keyword evidence="9" id="KW-0503">Monooxygenase</keyword>
<evidence type="ECO:0000256" key="3">
    <source>
        <dbReference type="ARBA" id="ARBA00005122"/>
    </source>
</evidence>
<dbReference type="PRINTS" id="PR00463">
    <property type="entry name" value="EP450I"/>
</dbReference>
<comment type="caution">
    <text evidence="12">The sequence shown here is derived from an EMBL/GenBank/DDBJ whole genome shotgun (WGS) entry which is preliminary data.</text>
</comment>
<evidence type="ECO:0000256" key="2">
    <source>
        <dbReference type="ARBA" id="ARBA00004370"/>
    </source>
</evidence>
<accession>A0AA38C3F5</accession>
<keyword evidence="10" id="KW-0876">Taxol biosynthesis</keyword>
<evidence type="ECO:0008006" key="14">
    <source>
        <dbReference type="Google" id="ProtNLM"/>
    </source>
</evidence>
<evidence type="ECO:0000256" key="11">
    <source>
        <dbReference type="ARBA" id="ARBA00023136"/>
    </source>
</evidence>
<name>A0AA38C3F5_TAXCH</name>
<evidence type="ECO:0000256" key="4">
    <source>
        <dbReference type="ARBA" id="ARBA00010617"/>
    </source>
</evidence>
<proteinExistence type="inferred from homology"/>
<comment type="similarity">
    <text evidence="4">Belongs to the cytochrome P450 family.</text>
</comment>
<organism evidence="12 13">
    <name type="scientific">Taxus chinensis</name>
    <name type="common">Chinese yew</name>
    <name type="synonym">Taxus wallichiana var. chinensis</name>
    <dbReference type="NCBI Taxonomy" id="29808"/>
    <lineage>
        <taxon>Eukaryota</taxon>
        <taxon>Viridiplantae</taxon>
        <taxon>Streptophyta</taxon>
        <taxon>Embryophyta</taxon>
        <taxon>Tracheophyta</taxon>
        <taxon>Spermatophyta</taxon>
        <taxon>Pinopsida</taxon>
        <taxon>Pinidae</taxon>
        <taxon>Conifers II</taxon>
        <taxon>Cupressales</taxon>
        <taxon>Taxaceae</taxon>
        <taxon>Taxus</taxon>
    </lineage>
</organism>
<dbReference type="InterPro" id="IPR036396">
    <property type="entry name" value="Cyt_P450_sf"/>
</dbReference>
<keyword evidence="7" id="KW-0560">Oxidoreductase</keyword>
<dbReference type="SUPFAM" id="SSF48264">
    <property type="entry name" value="Cytochrome P450"/>
    <property type="match status" value="1"/>
</dbReference>
<evidence type="ECO:0000256" key="5">
    <source>
        <dbReference type="ARBA" id="ARBA00022617"/>
    </source>
</evidence>
<dbReference type="GO" id="GO:0004497">
    <property type="term" value="F:monooxygenase activity"/>
    <property type="evidence" value="ECO:0007669"/>
    <property type="project" value="UniProtKB-KW"/>
</dbReference>
<dbReference type="GO" id="GO:0042617">
    <property type="term" value="P:paclitaxel biosynthetic process"/>
    <property type="evidence" value="ECO:0007669"/>
    <property type="project" value="UniProtKB-KW"/>
</dbReference>
<feature type="non-terminal residue" evidence="12">
    <location>
        <position position="226"/>
    </location>
</feature>
<dbReference type="GO" id="GO:0005506">
    <property type="term" value="F:iron ion binding"/>
    <property type="evidence" value="ECO:0007669"/>
    <property type="project" value="InterPro"/>
</dbReference>
<evidence type="ECO:0000256" key="8">
    <source>
        <dbReference type="ARBA" id="ARBA00023004"/>
    </source>
</evidence>
<feature type="non-terminal residue" evidence="12">
    <location>
        <position position="1"/>
    </location>
</feature>
<dbReference type="InterPro" id="IPR001128">
    <property type="entry name" value="Cyt_P450"/>
</dbReference>
<comment type="subcellular location">
    <subcellularLocation>
        <location evidence="2">Membrane</location>
    </subcellularLocation>
</comment>
<evidence type="ECO:0000256" key="7">
    <source>
        <dbReference type="ARBA" id="ARBA00023002"/>
    </source>
</evidence>
<dbReference type="PANTHER" id="PTHR47943:SF8">
    <property type="entry name" value="CYTOCHROME P450"/>
    <property type="match status" value="1"/>
</dbReference>
<reference evidence="12 13" key="1">
    <citation type="journal article" date="2021" name="Nat. Plants">
        <title>The Taxus genome provides insights into paclitaxel biosynthesis.</title>
        <authorList>
            <person name="Xiong X."/>
            <person name="Gou J."/>
            <person name="Liao Q."/>
            <person name="Li Y."/>
            <person name="Zhou Q."/>
            <person name="Bi G."/>
            <person name="Li C."/>
            <person name="Du R."/>
            <person name="Wang X."/>
            <person name="Sun T."/>
            <person name="Guo L."/>
            <person name="Liang H."/>
            <person name="Lu P."/>
            <person name="Wu Y."/>
            <person name="Zhang Z."/>
            <person name="Ro D.K."/>
            <person name="Shang Y."/>
            <person name="Huang S."/>
            <person name="Yan J."/>
        </authorList>
    </citation>
    <scope>NUCLEOTIDE SEQUENCE [LARGE SCALE GENOMIC DNA]</scope>
    <source>
        <strain evidence="12">Ta-2019</strain>
    </source>
</reference>
<dbReference type="GO" id="GO:0016020">
    <property type="term" value="C:membrane"/>
    <property type="evidence" value="ECO:0007669"/>
    <property type="project" value="UniProtKB-SubCell"/>
</dbReference>
<evidence type="ECO:0000313" key="13">
    <source>
        <dbReference type="Proteomes" id="UP000824469"/>
    </source>
</evidence>
<keyword evidence="6" id="KW-0479">Metal-binding</keyword>